<dbReference type="EMBL" id="CP003156">
    <property type="protein sequence ID" value="AEV33559.1"/>
    <property type="molecule type" value="Genomic_DNA"/>
</dbReference>
<keyword evidence="2" id="KW-1185">Reference proteome</keyword>
<dbReference type="Proteomes" id="UP000005631">
    <property type="component" value="Chromosome"/>
</dbReference>
<dbReference type="AlphaFoldDB" id="G8R8G6"/>
<reference evidence="1 2" key="1">
    <citation type="journal article" date="2012" name="Stand. Genomic Sci.">
        <title>Genome sequence of the orange-pigmented seawater bacterium Owenweeksia hongkongensis type strain (UST20020801(T)).</title>
        <authorList>
            <person name="Riedel T."/>
            <person name="Held B."/>
            <person name="Nolan M."/>
            <person name="Lucas S."/>
            <person name="Lapidus A."/>
            <person name="Tice H."/>
            <person name="Del Rio T.G."/>
            <person name="Cheng J.F."/>
            <person name="Han C."/>
            <person name="Tapia R."/>
            <person name="Goodwin L.A."/>
            <person name="Pitluck S."/>
            <person name="Liolios K."/>
            <person name="Mavromatis K."/>
            <person name="Pagani I."/>
            <person name="Ivanova N."/>
            <person name="Mikhailova N."/>
            <person name="Pati A."/>
            <person name="Chen A."/>
            <person name="Palaniappan K."/>
            <person name="Rohde M."/>
            <person name="Tindall B.J."/>
            <person name="Detter J.C."/>
            <person name="Goker M."/>
            <person name="Woyke T."/>
            <person name="Bristow J."/>
            <person name="Eisen J.A."/>
            <person name="Markowitz V."/>
            <person name="Hugenholtz P."/>
            <person name="Klenk H.P."/>
            <person name="Kyrpides N.C."/>
        </authorList>
    </citation>
    <scope>NUCLEOTIDE SEQUENCE</scope>
    <source>
        <strain evidence="2">DSM 17368 / JCM 12287 / NRRL B-23963</strain>
    </source>
</reference>
<name>G8R8G6_OWEHD</name>
<evidence type="ECO:0000313" key="2">
    <source>
        <dbReference type="Proteomes" id="UP000005631"/>
    </source>
</evidence>
<accession>G8R8G6</accession>
<evidence type="ECO:0000313" key="1">
    <source>
        <dbReference type="EMBL" id="AEV33559.1"/>
    </source>
</evidence>
<organism evidence="1 2">
    <name type="scientific">Owenweeksia hongkongensis (strain DSM 17368 / CIP 108786 / JCM 12287 / NRRL B-23963 / UST20020801)</name>
    <dbReference type="NCBI Taxonomy" id="926562"/>
    <lineage>
        <taxon>Bacteria</taxon>
        <taxon>Pseudomonadati</taxon>
        <taxon>Bacteroidota</taxon>
        <taxon>Flavobacteriia</taxon>
        <taxon>Flavobacteriales</taxon>
        <taxon>Owenweeksiaceae</taxon>
        <taxon>Owenweeksia</taxon>
    </lineage>
</organism>
<dbReference type="HOGENOM" id="CLU_1502055_0_0_10"/>
<proteinExistence type="predicted"/>
<dbReference type="KEGG" id="oho:Oweho_2591"/>
<sequence length="179" mass="20884">MNFDRKWAQSLQGLYVYIRRGFNYLKIMFAKKILPLMIIVLMSLPGRSQADKQIGLDSVCVYLEISERGHTTAGAYTHFNDLKDRGIQKMCISMEEKIRLQEIMNRAKQKRHFQRKLAMGLVFCEVSFENSAFNSRVAIWVGSEVGDIMDLSSRKDYLVTEKRDLEWLMGFKNKIEQSL</sequence>
<gene>
    <name evidence="1" type="ordered locus">Oweho_2591</name>
</gene>
<protein>
    <submittedName>
        <fullName evidence="1">Uncharacterized protein</fullName>
    </submittedName>
</protein>